<dbReference type="InterPro" id="IPR036318">
    <property type="entry name" value="FAD-bd_PCMH-like_sf"/>
</dbReference>
<gene>
    <name evidence="3" type="ORF">FPZ47_01230</name>
</gene>
<dbReference type="InterPro" id="IPR016169">
    <property type="entry name" value="FAD-bd_PCMH_sub2"/>
</dbReference>
<dbReference type="Proteomes" id="UP000320513">
    <property type="component" value="Unassembled WGS sequence"/>
</dbReference>
<dbReference type="GO" id="GO:0071949">
    <property type="term" value="F:FAD binding"/>
    <property type="evidence" value="ECO:0007669"/>
    <property type="project" value="InterPro"/>
</dbReference>
<sequence length="460" mass="49567">MSSSDVPTTPTRLTGFGRTAPSVARVLSTRDPEVIAKAVAQVADAGGRGVIARGLGRSYGDNAQNGGGLVIDMTGLNTIHSISADSRLVDVDAGVSLDQLMKAALPFGLWVPVLPGTRQVTVGGAIACDIHGKNHHSAGSFGNHVRSMDMLTADGAVHHLTPAGEESELFWATVGGNGLTGIVLRATIAMTPTETAYFIADGIATKDLDETVAAHLDGSEANYTYSSAWFDSISAPPKLGRAAISRGSLAKAEQLPPKLAKNPLQFTAPQLPAVPNIFPVGVVTKLTGSMVGEAFYRMSGNYQDKIVNLTQFYHMLDLTTGWQYAYGPRGFAQHQFLVPPNAMEEFKGIIRWIQTRGHYSFLNVFKLFGPGNNAPLSFPMAGWNVAMDFPNKPGVNEFLNELDARVLEFGGRVYTAKDSRTTAETFHAMYPRIDEWIALRRKVDPTGVFVSDMARRLELL</sequence>
<protein>
    <submittedName>
        <fullName evidence="3">FAD-binding oxidoreductase</fullName>
    </submittedName>
</protein>
<reference evidence="3 4" key="1">
    <citation type="submission" date="2019-07" db="EMBL/GenBank/DDBJ databases">
        <title>New Mycobacterium species.</title>
        <authorList>
            <person name="Tortoli E."/>
            <person name="Ghielmetti G."/>
            <person name="Friedel U."/>
            <person name="Trovato A."/>
        </authorList>
    </citation>
    <scope>NUCLEOTIDE SEQUENCE [LARGE SCALE GENOMIC DNA]</scope>
    <source>
        <strain evidence="3 4">16-83</strain>
    </source>
</reference>
<dbReference type="SUPFAM" id="SSF56176">
    <property type="entry name" value="FAD-binding/transporter-associated domain-like"/>
    <property type="match status" value="1"/>
</dbReference>
<keyword evidence="4" id="KW-1185">Reference proteome</keyword>
<dbReference type="PROSITE" id="PS51387">
    <property type="entry name" value="FAD_PCMH"/>
    <property type="match status" value="1"/>
</dbReference>
<dbReference type="GO" id="GO:0016020">
    <property type="term" value="C:membrane"/>
    <property type="evidence" value="ECO:0007669"/>
    <property type="project" value="InterPro"/>
</dbReference>
<dbReference type="Gene3D" id="3.30.43.10">
    <property type="entry name" value="Uridine Diphospho-n-acetylenolpyruvylglucosamine Reductase, domain 2"/>
    <property type="match status" value="1"/>
</dbReference>
<evidence type="ECO:0000259" key="2">
    <source>
        <dbReference type="PROSITE" id="PS51387"/>
    </source>
</evidence>
<dbReference type="OrthoDB" id="143770at2"/>
<dbReference type="Gene3D" id="3.30.465.10">
    <property type="match status" value="1"/>
</dbReference>
<dbReference type="PANTHER" id="PTHR43762">
    <property type="entry name" value="L-GULONOLACTONE OXIDASE"/>
    <property type="match status" value="1"/>
</dbReference>
<dbReference type="GO" id="GO:0003885">
    <property type="term" value="F:D-arabinono-1,4-lactone oxidase activity"/>
    <property type="evidence" value="ECO:0007669"/>
    <property type="project" value="InterPro"/>
</dbReference>
<dbReference type="Pfam" id="PF04030">
    <property type="entry name" value="ALO"/>
    <property type="match status" value="1"/>
</dbReference>
<feature type="domain" description="FAD-binding PCMH-type" evidence="2">
    <location>
        <begin position="19"/>
        <end position="193"/>
    </location>
</feature>
<keyword evidence="1" id="KW-0560">Oxidoreductase</keyword>
<dbReference type="InterPro" id="IPR010031">
    <property type="entry name" value="FAD_lactone_oxidase-like"/>
</dbReference>
<dbReference type="InterPro" id="IPR016166">
    <property type="entry name" value="FAD-bd_PCMH"/>
</dbReference>
<dbReference type="InterPro" id="IPR016171">
    <property type="entry name" value="Vanillyl_alc_oxidase_C-sub2"/>
</dbReference>
<dbReference type="Gene3D" id="1.10.45.10">
    <property type="entry name" value="Vanillyl-alcohol Oxidase, Chain A, domain 4"/>
    <property type="match status" value="1"/>
</dbReference>
<dbReference type="RefSeq" id="WP_144947977.1">
    <property type="nucleotide sequence ID" value="NZ_VMQU01000003.1"/>
</dbReference>
<dbReference type="GO" id="GO:0080049">
    <property type="term" value="F:L-gulono-1,4-lactone dehydrogenase activity"/>
    <property type="evidence" value="ECO:0007669"/>
    <property type="project" value="TreeGrafter"/>
</dbReference>
<accession>A0A557Y103</accession>
<organism evidence="3 4">
    <name type="scientific">Mycobacterium helveticum</name>
    <dbReference type="NCBI Taxonomy" id="2592811"/>
    <lineage>
        <taxon>Bacteria</taxon>
        <taxon>Bacillati</taxon>
        <taxon>Actinomycetota</taxon>
        <taxon>Actinomycetes</taxon>
        <taxon>Mycobacteriales</taxon>
        <taxon>Mycobacteriaceae</taxon>
        <taxon>Mycobacterium</taxon>
    </lineage>
</organism>
<name>A0A557Y103_9MYCO</name>
<dbReference type="EMBL" id="VMQU01000003">
    <property type="protein sequence ID" value="TVS92269.1"/>
    <property type="molecule type" value="Genomic_DNA"/>
</dbReference>
<dbReference type="InterPro" id="IPR016167">
    <property type="entry name" value="FAD-bd_PCMH_sub1"/>
</dbReference>
<evidence type="ECO:0000313" key="4">
    <source>
        <dbReference type="Proteomes" id="UP000320513"/>
    </source>
</evidence>
<dbReference type="PANTHER" id="PTHR43762:SF1">
    <property type="entry name" value="D-ARABINONO-1,4-LACTONE OXIDASE"/>
    <property type="match status" value="1"/>
</dbReference>
<dbReference type="InterPro" id="IPR006094">
    <property type="entry name" value="Oxid_FAD_bind_N"/>
</dbReference>
<comment type="caution">
    <text evidence="3">The sequence shown here is derived from an EMBL/GenBank/DDBJ whole genome shotgun (WGS) entry which is preliminary data.</text>
</comment>
<dbReference type="Pfam" id="PF01565">
    <property type="entry name" value="FAD_binding_4"/>
    <property type="match status" value="1"/>
</dbReference>
<dbReference type="AlphaFoldDB" id="A0A557Y103"/>
<proteinExistence type="predicted"/>
<dbReference type="InterPro" id="IPR007173">
    <property type="entry name" value="ALO_C"/>
</dbReference>
<evidence type="ECO:0000256" key="1">
    <source>
        <dbReference type="ARBA" id="ARBA00023002"/>
    </source>
</evidence>
<evidence type="ECO:0000313" key="3">
    <source>
        <dbReference type="EMBL" id="TVS92269.1"/>
    </source>
</evidence>